<dbReference type="RefSeq" id="WP_184255097.1">
    <property type="nucleotide sequence ID" value="NZ_JACHIO010000007.1"/>
</dbReference>
<name>A0A7W7ZQ56_9BACT</name>
<dbReference type="PANTHER" id="PTHR10587:SF137">
    <property type="entry name" value="4-DEOXY-4-FORMAMIDO-L-ARABINOSE-PHOSPHOUNDECAPRENOL DEFORMYLASE ARND-RELATED"/>
    <property type="match status" value="1"/>
</dbReference>
<sequence>MAPTLPEELVLGAAVAATAAYAVANAALRPKSQLFGRTLIAGNNPNEVALTYDDGPNDAATGELLEVLARHNARATFFMIGRFVRQRPGIVREVQAAGHLIGNHTETHPWLAWQSEKVIREELRACNEALEDALGAPVHYFRPPHGARRPAVMRLARELGLTTVQWNVMGSDWEPIGVDGIVSRVEMGLASIQGRGVGANILLHDGYDRALGADRSSTVKATAVLLERFAREGRRVVTVDAWR</sequence>
<dbReference type="PROSITE" id="PS51677">
    <property type="entry name" value="NODB"/>
    <property type="match status" value="1"/>
</dbReference>
<proteinExistence type="predicted"/>
<dbReference type="PANTHER" id="PTHR10587">
    <property type="entry name" value="GLYCOSYL TRANSFERASE-RELATED"/>
    <property type="match status" value="1"/>
</dbReference>
<dbReference type="SUPFAM" id="SSF88713">
    <property type="entry name" value="Glycoside hydrolase/deacetylase"/>
    <property type="match status" value="1"/>
</dbReference>
<evidence type="ECO:0000259" key="1">
    <source>
        <dbReference type="PROSITE" id="PS51677"/>
    </source>
</evidence>
<evidence type="ECO:0000313" key="3">
    <source>
        <dbReference type="Proteomes" id="UP000584867"/>
    </source>
</evidence>
<dbReference type="InterPro" id="IPR002509">
    <property type="entry name" value="NODB_dom"/>
</dbReference>
<gene>
    <name evidence="2" type="ORF">HDF15_002062</name>
</gene>
<dbReference type="InterPro" id="IPR011330">
    <property type="entry name" value="Glyco_hydro/deAcase_b/a-brl"/>
</dbReference>
<dbReference type="CDD" id="cd10917">
    <property type="entry name" value="CE4_NodB_like_6s_7s"/>
    <property type="match status" value="1"/>
</dbReference>
<evidence type="ECO:0000313" key="2">
    <source>
        <dbReference type="EMBL" id="MBB5063717.1"/>
    </source>
</evidence>
<dbReference type="GO" id="GO:0005975">
    <property type="term" value="P:carbohydrate metabolic process"/>
    <property type="evidence" value="ECO:0007669"/>
    <property type="project" value="InterPro"/>
</dbReference>
<dbReference type="GO" id="GO:0016810">
    <property type="term" value="F:hydrolase activity, acting on carbon-nitrogen (but not peptide) bonds"/>
    <property type="evidence" value="ECO:0007669"/>
    <property type="project" value="InterPro"/>
</dbReference>
<reference evidence="2 3" key="1">
    <citation type="submission" date="2020-08" db="EMBL/GenBank/DDBJ databases">
        <title>Genomic Encyclopedia of Type Strains, Phase IV (KMG-V): Genome sequencing to study the core and pangenomes of soil and plant-associated prokaryotes.</title>
        <authorList>
            <person name="Whitman W."/>
        </authorList>
    </citation>
    <scope>NUCLEOTIDE SEQUENCE [LARGE SCALE GENOMIC DNA]</scope>
    <source>
        <strain evidence="2 3">X5P3</strain>
    </source>
</reference>
<dbReference type="Proteomes" id="UP000584867">
    <property type="component" value="Unassembled WGS sequence"/>
</dbReference>
<dbReference type="AlphaFoldDB" id="A0A7W7ZQ56"/>
<accession>A0A7W7ZQ56</accession>
<comment type="caution">
    <text evidence="2">The sequence shown here is derived from an EMBL/GenBank/DDBJ whole genome shotgun (WGS) entry which is preliminary data.</text>
</comment>
<dbReference type="EMBL" id="JACHIO010000007">
    <property type="protein sequence ID" value="MBB5063717.1"/>
    <property type="molecule type" value="Genomic_DNA"/>
</dbReference>
<organism evidence="2 3">
    <name type="scientific">Granulicella mallensis</name>
    <dbReference type="NCBI Taxonomy" id="940614"/>
    <lineage>
        <taxon>Bacteria</taxon>
        <taxon>Pseudomonadati</taxon>
        <taxon>Acidobacteriota</taxon>
        <taxon>Terriglobia</taxon>
        <taxon>Terriglobales</taxon>
        <taxon>Acidobacteriaceae</taxon>
        <taxon>Granulicella</taxon>
    </lineage>
</organism>
<protein>
    <submittedName>
        <fullName evidence="2">Peptidoglycan/xylan/chitin deacetylase (PgdA/CDA1 family)</fullName>
    </submittedName>
</protein>
<feature type="domain" description="NodB homology" evidence="1">
    <location>
        <begin position="46"/>
        <end position="237"/>
    </location>
</feature>
<dbReference type="Pfam" id="PF01522">
    <property type="entry name" value="Polysacc_deac_1"/>
    <property type="match status" value="1"/>
</dbReference>
<dbReference type="InterPro" id="IPR050248">
    <property type="entry name" value="Polysacc_deacetylase_ArnD"/>
</dbReference>
<dbReference type="Gene3D" id="3.20.20.370">
    <property type="entry name" value="Glycoside hydrolase/deacetylase"/>
    <property type="match status" value="1"/>
</dbReference>